<proteinExistence type="predicted"/>
<evidence type="ECO:0000313" key="2">
    <source>
        <dbReference type="Proteomes" id="UP000078541"/>
    </source>
</evidence>
<dbReference type="AlphaFoldDB" id="A0A151JZD3"/>
<protein>
    <submittedName>
        <fullName evidence="1">Uncharacterized protein</fullName>
    </submittedName>
</protein>
<sequence>MESLEELSRIKRPRLSIGNSQSLIACITRLENLKYDSIKINTVFNGEFVTGEKRANKSIVTRNYELYCYV</sequence>
<name>A0A151JZD3_9HYME</name>
<accession>A0A151JZD3</accession>
<organism evidence="1 2">
    <name type="scientific">Trachymyrmex septentrionalis</name>
    <dbReference type="NCBI Taxonomy" id="34720"/>
    <lineage>
        <taxon>Eukaryota</taxon>
        <taxon>Metazoa</taxon>
        <taxon>Ecdysozoa</taxon>
        <taxon>Arthropoda</taxon>
        <taxon>Hexapoda</taxon>
        <taxon>Insecta</taxon>
        <taxon>Pterygota</taxon>
        <taxon>Neoptera</taxon>
        <taxon>Endopterygota</taxon>
        <taxon>Hymenoptera</taxon>
        <taxon>Apocrita</taxon>
        <taxon>Aculeata</taxon>
        <taxon>Formicoidea</taxon>
        <taxon>Formicidae</taxon>
        <taxon>Myrmicinae</taxon>
        <taxon>Trachymyrmex</taxon>
    </lineage>
</organism>
<gene>
    <name evidence="1" type="ORF">ALC56_03800</name>
</gene>
<evidence type="ECO:0000313" key="1">
    <source>
        <dbReference type="EMBL" id="KYN41781.1"/>
    </source>
</evidence>
<dbReference type="Proteomes" id="UP000078541">
    <property type="component" value="Unassembled WGS sequence"/>
</dbReference>
<dbReference type="EMBL" id="KQ981425">
    <property type="protein sequence ID" value="KYN41781.1"/>
    <property type="molecule type" value="Genomic_DNA"/>
</dbReference>
<keyword evidence="2" id="KW-1185">Reference proteome</keyword>
<reference evidence="1 2" key="1">
    <citation type="submission" date="2016-03" db="EMBL/GenBank/DDBJ databases">
        <title>Trachymyrmex septentrionalis WGS genome.</title>
        <authorList>
            <person name="Nygaard S."/>
            <person name="Hu H."/>
            <person name="Boomsma J."/>
            <person name="Zhang G."/>
        </authorList>
    </citation>
    <scope>NUCLEOTIDE SEQUENCE [LARGE SCALE GENOMIC DNA]</scope>
    <source>
        <strain evidence="1">Tsep2-gDNA-1</strain>
        <tissue evidence="1">Whole body</tissue>
    </source>
</reference>